<keyword evidence="1" id="KW-0862">Zinc</keyword>
<dbReference type="RefSeq" id="XP_033581405.1">
    <property type="nucleotide sequence ID" value="XM_033721829.1"/>
</dbReference>
<protein>
    <recommendedName>
        <fullName evidence="3">B box-type domain-containing protein</fullName>
    </recommendedName>
</protein>
<accession>A0A6A6Z032</accession>
<dbReference type="Gene3D" id="3.40.50.300">
    <property type="entry name" value="P-loop containing nucleotide triphosphate hydrolases"/>
    <property type="match status" value="1"/>
</dbReference>
<dbReference type="InterPro" id="IPR027417">
    <property type="entry name" value="P-loop_NTPase"/>
</dbReference>
<reference evidence="6" key="2">
    <citation type="submission" date="2020-04" db="EMBL/GenBank/DDBJ databases">
        <authorList>
            <consortium name="NCBI Genome Project"/>
        </authorList>
    </citation>
    <scope>NUCLEOTIDE SEQUENCE</scope>
    <source>
        <strain evidence="6">CBS 304.34</strain>
    </source>
</reference>
<dbReference type="OrthoDB" id="3942234at2759"/>
<evidence type="ECO:0000313" key="6">
    <source>
        <dbReference type="RefSeq" id="XP_033581405.1"/>
    </source>
</evidence>
<feature type="domain" description="B box-type" evidence="3">
    <location>
        <begin position="58"/>
        <end position="108"/>
    </location>
</feature>
<dbReference type="GeneID" id="54462722"/>
<reference evidence="4 6" key="1">
    <citation type="journal article" date="2020" name="Stud. Mycol.">
        <title>101 Dothideomycetes genomes: a test case for predicting lifestyles and emergence of pathogens.</title>
        <authorList>
            <person name="Haridas S."/>
            <person name="Albert R."/>
            <person name="Binder M."/>
            <person name="Bloem J."/>
            <person name="Labutti K."/>
            <person name="Salamov A."/>
            <person name="Andreopoulos B."/>
            <person name="Baker S."/>
            <person name="Barry K."/>
            <person name="Bills G."/>
            <person name="Bluhm B."/>
            <person name="Cannon C."/>
            <person name="Castanera R."/>
            <person name="Culley D."/>
            <person name="Daum C."/>
            <person name="Ezra D."/>
            <person name="Gonzalez J."/>
            <person name="Henrissat B."/>
            <person name="Kuo A."/>
            <person name="Liang C."/>
            <person name="Lipzen A."/>
            <person name="Lutzoni F."/>
            <person name="Magnuson J."/>
            <person name="Mondo S."/>
            <person name="Nolan M."/>
            <person name="Ohm R."/>
            <person name="Pangilinan J."/>
            <person name="Park H.-J."/>
            <person name="Ramirez L."/>
            <person name="Alfaro M."/>
            <person name="Sun H."/>
            <person name="Tritt A."/>
            <person name="Yoshinaga Y."/>
            <person name="Zwiers L.-H."/>
            <person name="Turgeon B."/>
            <person name="Goodwin S."/>
            <person name="Spatafora J."/>
            <person name="Crous P."/>
            <person name="Grigoriev I."/>
        </authorList>
    </citation>
    <scope>NUCLEOTIDE SEQUENCE</scope>
    <source>
        <strain evidence="4 6">CBS 304.34</strain>
    </source>
</reference>
<name>A0A6A6Z032_9PEZI</name>
<feature type="region of interest" description="Disordered" evidence="2">
    <location>
        <begin position="1"/>
        <end position="63"/>
    </location>
</feature>
<dbReference type="InterPro" id="IPR000315">
    <property type="entry name" value="Znf_B-box"/>
</dbReference>
<evidence type="ECO:0000256" key="1">
    <source>
        <dbReference type="PROSITE-ProRule" id="PRU00024"/>
    </source>
</evidence>
<evidence type="ECO:0000256" key="2">
    <source>
        <dbReference type="SAM" id="MobiDB-lite"/>
    </source>
</evidence>
<dbReference type="PROSITE" id="PS50119">
    <property type="entry name" value="ZF_BBOX"/>
    <property type="match status" value="1"/>
</dbReference>
<dbReference type="EMBL" id="MU003695">
    <property type="protein sequence ID" value="KAF2814441.1"/>
    <property type="molecule type" value="Genomic_DNA"/>
</dbReference>
<keyword evidence="1" id="KW-0863">Zinc-finger</keyword>
<gene>
    <name evidence="4 6" type="ORF">BDZ99DRAFT_473502</name>
</gene>
<keyword evidence="1" id="KW-0479">Metal-binding</keyword>
<dbReference type="SUPFAM" id="SSF52540">
    <property type="entry name" value="P-loop containing nucleoside triphosphate hydrolases"/>
    <property type="match status" value="1"/>
</dbReference>
<evidence type="ECO:0000313" key="4">
    <source>
        <dbReference type="EMBL" id="KAF2814441.1"/>
    </source>
</evidence>
<organism evidence="4">
    <name type="scientific">Mytilinidion resinicola</name>
    <dbReference type="NCBI Taxonomy" id="574789"/>
    <lineage>
        <taxon>Eukaryota</taxon>
        <taxon>Fungi</taxon>
        <taxon>Dikarya</taxon>
        <taxon>Ascomycota</taxon>
        <taxon>Pezizomycotina</taxon>
        <taxon>Dothideomycetes</taxon>
        <taxon>Pleosporomycetidae</taxon>
        <taxon>Mytilinidiales</taxon>
        <taxon>Mytilinidiaceae</taxon>
        <taxon>Mytilinidion</taxon>
    </lineage>
</organism>
<evidence type="ECO:0000313" key="5">
    <source>
        <dbReference type="Proteomes" id="UP000504636"/>
    </source>
</evidence>
<dbReference type="Proteomes" id="UP000504636">
    <property type="component" value="Unplaced"/>
</dbReference>
<reference evidence="6" key="3">
    <citation type="submission" date="2025-04" db="UniProtKB">
        <authorList>
            <consortium name="RefSeq"/>
        </authorList>
    </citation>
    <scope>IDENTIFICATION</scope>
    <source>
        <strain evidence="6">CBS 304.34</strain>
    </source>
</reference>
<dbReference type="AlphaFoldDB" id="A0A6A6Z032"/>
<sequence length="380" mass="42677">MENSQALEDNPWIAGAEQSGSEDGDPRVAISNSQTTTTRTTAQEQSPPESEDADSDSTSDGLCQDFKSEPGEWYCGACTQRYCERCWKKRSGHKKKNPDSANHMKVPYSKQHVFPTPVSFVGKTGAGKSTLIRMMLEKPWLTDAKYETKAEQVPVVEKRNSLVSASGDVHLYGDYLPERELSELDRPTFYADCEGFDGGAANPAGLFAYKSQQVKKPGNRSHGRGVRSALEEVIRLMFGQTRTRTLGRLSPDADKGKEPTREDFIKKLFPRLLYNFSDVAVFVVKEPQTLGNSIIDILNWASTLTASTLNRATLPRLIVVINNADQSENWDPQIAREMFFEDYKNVIRVDPNIKRLQESFTARGMKVETLEDLFLRHYSG</sequence>
<keyword evidence="5" id="KW-1185">Reference proteome</keyword>
<dbReference type="CDD" id="cd19757">
    <property type="entry name" value="Bbox1"/>
    <property type="match status" value="1"/>
</dbReference>
<proteinExistence type="predicted"/>
<evidence type="ECO:0000259" key="3">
    <source>
        <dbReference type="PROSITE" id="PS50119"/>
    </source>
</evidence>
<dbReference type="GO" id="GO:0008270">
    <property type="term" value="F:zinc ion binding"/>
    <property type="evidence" value="ECO:0007669"/>
    <property type="project" value="UniProtKB-KW"/>
</dbReference>